<keyword evidence="2" id="KW-0119">Carbohydrate metabolism</keyword>
<dbReference type="NCBIfam" id="NF038114">
    <property type="entry name" value="rightmost"/>
    <property type="match status" value="1"/>
</dbReference>
<dbReference type="RefSeq" id="WP_161482396.1">
    <property type="nucleotide sequence ID" value="NZ_WXEW01000008.1"/>
</dbReference>
<gene>
    <name evidence="5" type="ORF">GT755_26895</name>
</gene>
<dbReference type="EMBL" id="WXEW01000008">
    <property type="protein sequence ID" value="NAS25298.1"/>
    <property type="molecule type" value="Genomic_DNA"/>
</dbReference>
<accession>A0A7C9NKA3</accession>
<keyword evidence="2" id="KW-0624">Polysaccharide degradation</keyword>
<dbReference type="SUPFAM" id="SSF49265">
    <property type="entry name" value="Fibronectin type III"/>
    <property type="match status" value="1"/>
</dbReference>
<organism evidence="5 6">
    <name type="scientific">Herbidospora solisilvae</name>
    <dbReference type="NCBI Taxonomy" id="2696284"/>
    <lineage>
        <taxon>Bacteria</taxon>
        <taxon>Bacillati</taxon>
        <taxon>Actinomycetota</taxon>
        <taxon>Actinomycetes</taxon>
        <taxon>Streptosporangiales</taxon>
        <taxon>Streptosporangiaceae</taxon>
        <taxon>Herbidospora</taxon>
    </lineage>
</organism>
<evidence type="ECO:0000256" key="3">
    <source>
        <dbReference type="SAM" id="SignalP"/>
    </source>
</evidence>
<keyword evidence="1" id="KW-0378">Hydrolase</keyword>
<dbReference type="InterPro" id="IPR011044">
    <property type="entry name" value="Quino_amine_DH_bsu"/>
</dbReference>
<dbReference type="Proteomes" id="UP000479526">
    <property type="component" value="Unassembled WGS sequence"/>
</dbReference>
<keyword evidence="3" id="KW-0732">Signal</keyword>
<protein>
    <recommendedName>
        <fullName evidence="4">Fibronectin type-III domain-containing protein</fullName>
    </recommendedName>
</protein>
<dbReference type="GO" id="GO:0000272">
    <property type="term" value="P:polysaccharide catabolic process"/>
    <property type="evidence" value="ECO:0007669"/>
    <property type="project" value="UniProtKB-KW"/>
</dbReference>
<feature type="chain" id="PRO_5028910220" description="Fibronectin type-III domain-containing protein" evidence="3">
    <location>
        <begin position="33"/>
        <end position="2144"/>
    </location>
</feature>
<keyword evidence="6" id="KW-1185">Reference proteome</keyword>
<name>A0A7C9NKA3_9ACTN</name>
<evidence type="ECO:0000256" key="2">
    <source>
        <dbReference type="ARBA" id="ARBA00023326"/>
    </source>
</evidence>
<dbReference type="PROSITE" id="PS50853">
    <property type="entry name" value="FN3"/>
    <property type="match status" value="1"/>
</dbReference>
<reference evidence="5 6" key="1">
    <citation type="submission" date="2020-01" db="EMBL/GenBank/DDBJ databases">
        <title>Herbidospora sp. NEAU-GS84 nov., a novel actinomycete isolated from soil.</title>
        <authorList>
            <person name="Han L."/>
        </authorList>
    </citation>
    <scope>NUCLEOTIDE SEQUENCE [LARGE SCALE GENOMIC DNA]</scope>
    <source>
        <strain evidence="5 6">NEAU-GS84</strain>
    </source>
</reference>
<feature type="signal peptide" evidence="3">
    <location>
        <begin position="1"/>
        <end position="32"/>
    </location>
</feature>
<dbReference type="SUPFAM" id="SSF50969">
    <property type="entry name" value="YVTN repeat-like/Quinoprotein amine dehydrogenase"/>
    <property type="match status" value="1"/>
</dbReference>
<feature type="domain" description="Fibronectin type-III" evidence="4">
    <location>
        <begin position="437"/>
        <end position="529"/>
    </location>
</feature>
<dbReference type="GO" id="GO:0016798">
    <property type="term" value="F:hydrolase activity, acting on glycosyl bonds"/>
    <property type="evidence" value="ECO:0007669"/>
    <property type="project" value="UniProtKB-KW"/>
</dbReference>
<dbReference type="Gene3D" id="2.60.40.10">
    <property type="entry name" value="Immunoglobulins"/>
    <property type="match status" value="2"/>
</dbReference>
<dbReference type="InterPro" id="IPR013783">
    <property type="entry name" value="Ig-like_fold"/>
</dbReference>
<proteinExistence type="predicted"/>
<keyword evidence="1" id="KW-0326">Glycosidase</keyword>
<evidence type="ECO:0000256" key="1">
    <source>
        <dbReference type="ARBA" id="ARBA00023295"/>
    </source>
</evidence>
<evidence type="ECO:0000259" key="4">
    <source>
        <dbReference type="PROSITE" id="PS50853"/>
    </source>
</evidence>
<dbReference type="InterPro" id="IPR003961">
    <property type="entry name" value="FN3_dom"/>
</dbReference>
<comment type="caution">
    <text evidence="5">The sequence shown here is derived from an EMBL/GenBank/DDBJ whole genome shotgun (WGS) entry which is preliminary data.</text>
</comment>
<dbReference type="SMART" id="SM00060">
    <property type="entry name" value="FN3"/>
    <property type="match status" value="2"/>
</dbReference>
<evidence type="ECO:0000313" key="6">
    <source>
        <dbReference type="Proteomes" id="UP000479526"/>
    </source>
</evidence>
<evidence type="ECO:0000313" key="5">
    <source>
        <dbReference type="EMBL" id="NAS25298.1"/>
    </source>
</evidence>
<sequence>MRTSFRALPFLVGTLVLSTVVQLATVPQAALAAEAAEPLARAYHIDSRAEVPDLQIHPGRLALSADGTTALHLSPRGDDPPVLVAADLRDGGEEVVGLDLEGLPVAQVIDAAISGDGRTVAFLASGSNAADLRLPASADPFIKEAIFVRDRLTDATTWVQLPDLGVPVSHHKLRNLALSADGGRLAADLSLPLPEYDDITSPEGVLLVTLQSDAAPVSQVVRPEDLSDGEPDVKGFALSGDGKVLAVNVGGDERTLLRFDAASGDRLPGERELTQAQHTAWTPNLDQAGRRTALGGDAGVVVADLDTGPSADVTLAASGTVPYVSGDAAFPSDDLPAVARLSADGGTVAFRRAGAVWTQPAQAGRAPVLVSAGLDGRIADPLPGEMATYPDYVNAYAMSGDAATLAFLSAATAFVAPRTDTPQPSHLYRAVPADAPAPTWPEDAALAAEPGTTSVALSWPAASATATTYDVSVNGTTVATVIAPTTRATPSGLTPGSTVEVAVVAKDASGRASAPLTRSVTLLDDVPPGEAPLSAVAGPGARVRLQWEASGLSGLTGYRVLRDGVKLADLAPGATTHDDTAVAAGTEYTYAVAALRGTEQIRLTKDARVRVDELTVTETAANLPKVAGSAVLALGREATFAVVGAAGFTATADLVVRTADDPAKPVTVPLAEERAGRYRGSWPLPEGVTEIVSGVLRLADGTGHAISRPVTGLPATVGGLVRVGVTVPGGEPDGVRLQVWSDTTGTGHVTQLKANGTLAVPVAPATDHRITTRRSDGLDGTPPTTVGVTSGQAVDVTVAPHAPASLTLTLRRAGDVALADVPVMLTTRTGVRSGRTDGNGRVMFGTLDAATDVTAKITVPAQTLVTYGLAAVPDRTVTLAAGANAVAVTAGALPRVTVRGTVKDDDGRPLRATVTLRQTVAGVGVPTRVESAADGTWSAQVFGGGTGTVVTATRAGQTTAEVVAGPDAPAELVFPDVSGYVVRPKVVIVSMDGDRTEQELNTETVDPLRPEVLAGGRRIIAWDGEVPVDVPPGSTVTFCADGSKRGLSRACAEAVAAGSPDIPLTVEIHEKSRITARILEPDGTPRTGRTCSRIEGEDASAVADFAGPDLRVSAPAAGTYVLTVVACRDTLSGSVQRVVTVGAGEQLDLGDLRLAPMTTLVRGERSGFDAVTDAVLPGELAHLRADVEFQNTTRSGAARLTLPPGVTVPDDAVLRDGTPVAFTREENAVVIPLPAATTRKIDVYVRTPATAGNELPFSLSVSSGDLTEVVGSAGVRVGTVTLRAPSSSQTGRFTASGLAPAGARVVVRDGDTVVAEADAGEGGRWHAVVDLGAGDEAVRHVLRASAAVGSAELAADPVTVVVDPYASVLEKVTMSQTGMTKTFRPADGVARFPWVWNPGLAVTVKAEFSGPVGGPRARLGTLDLPLTPVEGQENVYTLTTKTKAHEVGDLTITYGPEHDRPLLPIPPAPDPAGGLFDPEAAVVADPVTEGDAVSQEFTVPVPKMGPAAQGRIKLTIEPLPGYEPGPAAVKAARASGVPVYEPVLSGGDPFATTGRYTSEAAAIVDIGVLASMSPDSPVVRSLNAAGFVSGPARAIFQTSFWNVTNWDAINSAESSDEKYTELNKMMDMANRCMDGSLGAVYRHHLQQLMRRAVMLDIYNGVSAAVGLALTPATFGLGTVAIWAVSWGIGKALEIPLNNDIAALRREMNSAQECRWTERDAPYRDPHAPLPDADIDYRFDPSGYLYEGLDARRVEGVTATLLRAPAPEGPWQPWDAAVYGDLNPQVTDAEGRYGWDVPEGWWKVVYTKDGYLPAESKVLKVLPPHTDVDVNLFRAEPAEVATIEADDEGLTVTMSQPTRVAQALGGALKVTGADGQWTAVSPQSPPAGHPYPDQKLAMAFRFTGEKHTGEVNVEVDGLLQDHGGRAIAEGVEKTIQVRWTGPDAAGPQVSVTGVADGATYRLHAVPTAACVTVDRGSGVATEATLTITGGTPTGVGVYTATCAGAKDNEGNLTPPVTATYSVAYVFTGFAAPVKNDGVVNVAKAGQGIQVKWRLTDANGAPVNGLTTAALTVSPFDCRTGLPTGQERTPAEGASALQVLGHGSYQVVWRTPASYLDKCLTLHVDTGEGAAASHTALFRFTRNESL</sequence>
<dbReference type="InterPro" id="IPR036116">
    <property type="entry name" value="FN3_sf"/>
</dbReference>